<dbReference type="Proteomes" id="UP000280444">
    <property type="component" value="Unassembled WGS sequence"/>
</dbReference>
<comment type="caution">
    <text evidence="1">The sequence shown here is derived from an EMBL/GenBank/DDBJ whole genome shotgun (WGS) entry which is preliminary data.</text>
</comment>
<evidence type="ECO:0000313" key="2">
    <source>
        <dbReference type="Proteomes" id="UP000280444"/>
    </source>
</evidence>
<dbReference type="AlphaFoldDB" id="A0A3P1SE15"/>
<dbReference type="Gene3D" id="1.25.10.90">
    <property type="match status" value="1"/>
</dbReference>
<dbReference type="SUPFAM" id="SSF48371">
    <property type="entry name" value="ARM repeat"/>
    <property type="match status" value="1"/>
</dbReference>
<sequence>MTTTGTDSIRTSLMELAEEKHADFTAKLAPTVPREQILGVRVPALRKLAKFLRKKEVSLAEDFLASLPHETLEENLLHGLILNEEKDAQHFIAQVEAFFPFIDNWMVSDIISPRLTATHHEELEGSISQWLTSNQVYPVRVAVQLLMSYYLDDYFRKEHLNWVAAVSNPDYYARMACAWYFATALAKQPHTARPYFFAEDGGEIIDPQTRRMAITKACESRRIPDATKEALRRERQRLTLST</sequence>
<dbReference type="RefSeq" id="WP_124869989.1">
    <property type="nucleotide sequence ID" value="NZ_RQZF01000004.1"/>
</dbReference>
<reference evidence="1 2" key="1">
    <citation type="submission" date="2018-11" db="EMBL/GenBank/DDBJ databases">
        <title>Genomes From Bacteria Associated with the Canine Oral Cavity: a Test Case for Automated Genome-Based Taxonomic Assignment.</title>
        <authorList>
            <person name="Coil D.A."/>
            <person name="Jospin G."/>
            <person name="Darling A.E."/>
            <person name="Wallis C."/>
            <person name="Davis I.J."/>
            <person name="Harris S."/>
            <person name="Eisen J.A."/>
            <person name="Holcombe L.J."/>
            <person name="O'Flynn C."/>
        </authorList>
    </citation>
    <scope>NUCLEOTIDE SEQUENCE [LARGE SCALE GENOMIC DNA]</scope>
    <source>
        <strain evidence="1 2">OH770</strain>
    </source>
</reference>
<dbReference type="CDD" id="cd06561">
    <property type="entry name" value="AlkD_like"/>
    <property type="match status" value="1"/>
</dbReference>
<dbReference type="OrthoDB" id="9797095at2"/>
<protein>
    <submittedName>
        <fullName evidence="1">DNA alkylation repair protein</fullName>
    </submittedName>
</protein>
<dbReference type="Pfam" id="PF08713">
    <property type="entry name" value="DNA_alkylation"/>
    <property type="match status" value="1"/>
</dbReference>
<dbReference type="PANTHER" id="PTHR34070">
    <property type="entry name" value="ARMADILLO-TYPE FOLD"/>
    <property type="match status" value="1"/>
</dbReference>
<organism evidence="1 2">
    <name type="scientific">Schaalia canis</name>
    <dbReference type="NCBI Taxonomy" id="100469"/>
    <lineage>
        <taxon>Bacteria</taxon>
        <taxon>Bacillati</taxon>
        <taxon>Actinomycetota</taxon>
        <taxon>Actinomycetes</taxon>
        <taxon>Actinomycetales</taxon>
        <taxon>Actinomycetaceae</taxon>
        <taxon>Schaalia</taxon>
    </lineage>
</organism>
<dbReference type="InterPro" id="IPR016024">
    <property type="entry name" value="ARM-type_fold"/>
</dbReference>
<gene>
    <name evidence="1" type="ORF">EII11_05805</name>
</gene>
<evidence type="ECO:0000313" key="1">
    <source>
        <dbReference type="EMBL" id="RRC95388.1"/>
    </source>
</evidence>
<dbReference type="InterPro" id="IPR014825">
    <property type="entry name" value="DNA_alkylation"/>
</dbReference>
<name>A0A3P1SE15_9ACTO</name>
<keyword evidence="2" id="KW-1185">Reference proteome</keyword>
<dbReference type="EMBL" id="RQZF01000004">
    <property type="protein sequence ID" value="RRC95388.1"/>
    <property type="molecule type" value="Genomic_DNA"/>
</dbReference>
<proteinExistence type="predicted"/>
<accession>A0A3P1SE15</accession>
<dbReference type="PANTHER" id="PTHR34070:SF1">
    <property type="entry name" value="DNA ALKYLATION REPAIR PROTEIN"/>
    <property type="match status" value="1"/>
</dbReference>